<reference evidence="2 3" key="1">
    <citation type="submission" date="2015-07" db="EMBL/GenBank/DDBJ databases">
        <title>Comparative genomics of the Sigatoka disease complex on banana suggests a link between parallel evolutionary changes in Pseudocercospora fijiensis and Pseudocercospora eumusae and increased virulence on the banana host.</title>
        <authorList>
            <person name="Chang T.-C."/>
            <person name="Salvucci A."/>
            <person name="Crous P.W."/>
            <person name="Stergiopoulos I."/>
        </authorList>
    </citation>
    <scope>NUCLEOTIDE SEQUENCE [LARGE SCALE GENOMIC DNA]</scope>
    <source>
        <strain evidence="2 3">CBS 114824</strain>
    </source>
</reference>
<organism evidence="2 3">
    <name type="scientific">Pseudocercospora eumusae</name>
    <dbReference type="NCBI Taxonomy" id="321146"/>
    <lineage>
        <taxon>Eukaryota</taxon>
        <taxon>Fungi</taxon>
        <taxon>Dikarya</taxon>
        <taxon>Ascomycota</taxon>
        <taxon>Pezizomycotina</taxon>
        <taxon>Dothideomycetes</taxon>
        <taxon>Dothideomycetidae</taxon>
        <taxon>Mycosphaerellales</taxon>
        <taxon>Mycosphaerellaceae</taxon>
        <taxon>Pseudocercospora</taxon>
    </lineage>
</organism>
<keyword evidence="3" id="KW-1185">Reference proteome</keyword>
<sequence length="99" mass="10138">MANTPSRQQYPMASVSRARHHHCQAPVSASVHVAPPPTPPDIDADKRAPWPGVGRRWKATGHGFEMGKAGSRIVEVADHAGGVAAGTDAAAGPESAGLG</sequence>
<accession>A0A139HBG0</accession>
<gene>
    <name evidence="2" type="ORF">AC578_5908</name>
</gene>
<evidence type="ECO:0000256" key="1">
    <source>
        <dbReference type="SAM" id="MobiDB-lite"/>
    </source>
</evidence>
<evidence type="ECO:0000313" key="2">
    <source>
        <dbReference type="EMBL" id="KXS99783.1"/>
    </source>
</evidence>
<feature type="compositionally biased region" description="Polar residues" evidence="1">
    <location>
        <begin position="1"/>
        <end position="11"/>
    </location>
</feature>
<dbReference type="AlphaFoldDB" id="A0A139HBG0"/>
<evidence type="ECO:0000313" key="3">
    <source>
        <dbReference type="Proteomes" id="UP000070133"/>
    </source>
</evidence>
<proteinExistence type="predicted"/>
<dbReference type="Proteomes" id="UP000070133">
    <property type="component" value="Unassembled WGS sequence"/>
</dbReference>
<dbReference type="EMBL" id="LFZN01000086">
    <property type="protein sequence ID" value="KXS99783.1"/>
    <property type="molecule type" value="Genomic_DNA"/>
</dbReference>
<name>A0A139HBG0_9PEZI</name>
<comment type="caution">
    <text evidence="2">The sequence shown here is derived from an EMBL/GenBank/DDBJ whole genome shotgun (WGS) entry which is preliminary data.</text>
</comment>
<protein>
    <submittedName>
        <fullName evidence="2">Uncharacterized protein</fullName>
    </submittedName>
</protein>
<feature type="region of interest" description="Disordered" evidence="1">
    <location>
        <begin position="1"/>
        <end position="63"/>
    </location>
</feature>